<keyword evidence="1" id="KW-0732">Signal</keyword>
<organism evidence="2 3">
    <name type="scientific">Glossina pallidipes</name>
    <name type="common">Tsetse fly</name>
    <dbReference type="NCBI Taxonomy" id="7398"/>
    <lineage>
        <taxon>Eukaryota</taxon>
        <taxon>Metazoa</taxon>
        <taxon>Ecdysozoa</taxon>
        <taxon>Arthropoda</taxon>
        <taxon>Hexapoda</taxon>
        <taxon>Insecta</taxon>
        <taxon>Pterygota</taxon>
        <taxon>Neoptera</taxon>
        <taxon>Endopterygota</taxon>
        <taxon>Diptera</taxon>
        <taxon>Brachycera</taxon>
        <taxon>Muscomorpha</taxon>
        <taxon>Hippoboscoidea</taxon>
        <taxon>Glossinidae</taxon>
        <taxon>Glossina</taxon>
    </lineage>
</organism>
<evidence type="ECO:0000313" key="3">
    <source>
        <dbReference type="Proteomes" id="UP000092445"/>
    </source>
</evidence>
<evidence type="ECO:0000313" key="2">
    <source>
        <dbReference type="EnsemblMetazoa" id="GPAI039675-PA"/>
    </source>
</evidence>
<evidence type="ECO:0008006" key="4">
    <source>
        <dbReference type="Google" id="ProtNLM"/>
    </source>
</evidence>
<evidence type="ECO:0000256" key="1">
    <source>
        <dbReference type="SAM" id="SignalP"/>
    </source>
</evidence>
<protein>
    <recommendedName>
        <fullName evidence="4">DUF4773 domain-containing protein</fullName>
    </recommendedName>
</protein>
<reference evidence="3" key="1">
    <citation type="submission" date="2014-03" db="EMBL/GenBank/DDBJ databases">
        <authorList>
            <person name="Aksoy S."/>
            <person name="Warren W."/>
            <person name="Wilson R.K."/>
        </authorList>
    </citation>
    <scope>NUCLEOTIDE SEQUENCE [LARGE SCALE GENOMIC DNA]</scope>
    <source>
        <strain evidence="3">IAEA</strain>
    </source>
</reference>
<keyword evidence="3" id="KW-1185">Reference proteome</keyword>
<dbReference type="Proteomes" id="UP000092445">
    <property type="component" value="Unassembled WGS sequence"/>
</dbReference>
<feature type="chain" id="PRO_5012926959" description="DUF4773 domain-containing protein" evidence="1">
    <location>
        <begin position="16"/>
        <end position="186"/>
    </location>
</feature>
<accession>A0A1B0AAU0</accession>
<dbReference type="EnsemblMetazoa" id="GPAI039675-RA">
    <property type="protein sequence ID" value="GPAI039675-PA"/>
    <property type="gene ID" value="GPAI039675"/>
</dbReference>
<dbReference type="VEuPathDB" id="VectorBase:GPAI039675"/>
<sequence length="186" mass="18539">MLGFALLQRLLEALAEAGAGDRAAAGVGAGFGAVALAVSLLSSDPLNMLVRPWPTTVPTAEPTATPPAVAAACSNIDGCFNTPVVVPGFCCMAAVARLDGCGTVAGGEAGTALVVYDDDGVLLLDGVKGCSVNISKALASPPNVVTYLIAGGAARLLGFGMMTSTVEVAIAMKHLLNHCNSVNVLN</sequence>
<proteinExistence type="predicted"/>
<reference evidence="2" key="2">
    <citation type="submission" date="2020-05" db="UniProtKB">
        <authorList>
            <consortium name="EnsemblMetazoa"/>
        </authorList>
    </citation>
    <scope>IDENTIFICATION</scope>
    <source>
        <strain evidence="2">IAEA</strain>
    </source>
</reference>
<name>A0A1B0AAU0_GLOPL</name>
<feature type="signal peptide" evidence="1">
    <location>
        <begin position="1"/>
        <end position="15"/>
    </location>
</feature>
<dbReference type="AlphaFoldDB" id="A0A1B0AAU0"/>